<dbReference type="Pfam" id="PF04055">
    <property type="entry name" value="Radical_SAM"/>
    <property type="match status" value="1"/>
</dbReference>
<dbReference type="CDD" id="cd01335">
    <property type="entry name" value="Radical_SAM"/>
    <property type="match status" value="1"/>
</dbReference>
<keyword evidence="3" id="KW-0408">Iron</keyword>
<evidence type="ECO:0000256" key="3">
    <source>
        <dbReference type="ARBA" id="ARBA00023004"/>
    </source>
</evidence>
<dbReference type="NCBIfam" id="TIGR04167">
    <property type="entry name" value="rSAM_SeCys"/>
    <property type="match status" value="1"/>
</dbReference>
<dbReference type="InterPro" id="IPR007197">
    <property type="entry name" value="rSAM"/>
</dbReference>
<accession>A0A813LIG8</accession>
<comment type="caution">
    <text evidence="8">The sequence shown here is derived from an EMBL/GenBank/DDBJ whole genome shotgun (WGS) entry which is preliminary data.</text>
</comment>
<evidence type="ECO:0000256" key="4">
    <source>
        <dbReference type="ARBA" id="ARBA00023014"/>
    </source>
</evidence>
<evidence type="ECO:0000259" key="7">
    <source>
        <dbReference type="Pfam" id="PF12345"/>
    </source>
</evidence>
<feature type="transmembrane region" description="Helical" evidence="5">
    <location>
        <begin position="20"/>
        <end position="42"/>
    </location>
</feature>
<keyword evidence="4" id="KW-0411">Iron-sulfur</keyword>
<dbReference type="GO" id="GO:0046872">
    <property type="term" value="F:metal ion binding"/>
    <property type="evidence" value="ECO:0007669"/>
    <property type="project" value="UniProtKB-KW"/>
</dbReference>
<evidence type="ECO:0000313" key="9">
    <source>
        <dbReference type="Proteomes" id="UP000626109"/>
    </source>
</evidence>
<keyword evidence="1" id="KW-0949">S-adenosyl-L-methionine</keyword>
<reference evidence="8" key="1">
    <citation type="submission" date="2021-02" db="EMBL/GenBank/DDBJ databases">
        <authorList>
            <person name="Dougan E. K."/>
            <person name="Rhodes N."/>
            <person name="Thang M."/>
            <person name="Chan C."/>
        </authorList>
    </citation>
    <scope>NUCLEOTIDE SEQUENCE</scope>
</reference>
<dbReference type="GO" id="GO:0003824">
    <property type="term" value="F:catalytic activity"/>
    <property type="evidence" value="ECO:0007669"/>
    <property type="project" value="InterPro"/>
</dbReference>
<feature type="domain" description="Radical SAM core" evidence="6">
    <location>
        <begin position="143"/>
        <end position="287"/>
    </location>
</feature>
<keyword evidence="5" id="KW-0472">Membrane</keyword>
<evidence type="ECO:0000256" key="1">
    <source>
        <dbReference type="ARBA" id="ARBA00022691"/>
    </source>
</evidence>
<dbReference type="Gene3D" id="3.20.20.70">
    <property type="entry name" value="Aldolase class I"/>
    <property type="match status" value="1"/>
</dbReference>
<dbReference type="PANTHER" id="PTHR43728">
    <property type="entry name" value="SLR0304 PROTEIN"/>
    <property type="match status" value="1"/>
</dbReference>
<dbReference type="GO" id="GO:0051536">
    <property type="term" value="F:iron-sulfur cluster binding"/>
    <property type="evidence" value="ECO:0007669"/>
    <property type="project" value="UniProtKB-KW"/>
</dbReference>
<evidence type="ECO:0000313" key="8">
    <source>
        <dbReference type="EMBL" id="CAE8729770.1"/>
    </source>
</evidence>
<dbReference type="InterPro" id="IPR024521">
    <property type="entry name" value="ArsS-like_C"/>
</dbReference>
<evidence type="ECO:0000259" key="6">
    <source>
        <dbReference type="Pfam" id="PF04055"/>
    </source>
</evidence>
<dbReference type="SUPFAM" id="SSF102114">
    <property type="entry name" value="Radical SAM enzymes"/>
    <property type="match status" value="1"/>
</dbReference>
<dbReference type="PANTHER" id="PTHR43728:SF1">
    <property type="entry name" value="FE-S OXIDOREDUCTASE"/>
    <property type="match status" value="1"/>
</dbReference>
<name>A0A813LIG8_POLGL</name>
<dbReference type="InterPro" id="IPR013785">
    <property type="entry name" value="Aldolase_TIM"/>
</dbReference>
<dbReference type="InterPro" id="IPR058240">
    <property type="entry name" value="rSAM_sf"/>
</dbReference>
<feature type="domain" description="Arsenosugar biosynthesis radical SAM protein ArsS-like C-terminal" evidence="7">
    <location>
        <begin position="306"/>
        <end position="439"/>
    </location>
</feature>
<gene>
    <name evidence="8" type="ORF">PGLA2088_LOCUS45521</name>
</gene>
<dbReference type="Pfam" id="PF12345">
    <property type="entry name" value="DUF3641"/>
    <property type="match status" value="1"/>
</dbReference>
<dbReference type="SFLD" id="SFLDS00029">
    <property type="entry name" value="Radical_SAM"/>
    <property type="match status" value="1"/>
</dbReference>
<organism evidence="8 9">
    <name type="scientific">Polarella glacialis</name>
    <name type="common">Dinoflagellate</name>
    <dbReference type="NCBI Taxonomy" id="89957"/>
    <lineage>
        <taxon>Eukaryota</taxon>
        <taxon>Sar</taxon>
        <taxon>Alveolata</taxon>
        <taxon>Dinophyceae</taxon>
        <taxon>Suessiales</taxon>
        <taxon>Suessiaceae</taxon>
        <taxon>Polarella</taxon>
    </lineage>
</organism>
<evidence type="ECO:0000256" key="5">
    <source>
        <dbReference type="SAM" id="Phobius"/>
    </source>
</evidence>
<dbReference type="EMBL" id="CAJNNW010035741">
    <property type="protein sequence ID" value="CAE8729770.1"/>
    <property type="molecule type" value="Genomic_DNA"/>
</dbReference>
<sequence length="439" mass="48540">ASSDSSVLSARSSGSTGVSRLWILIGAGLVTGTGLAALLPLLRRLQRRRKDAAFEYGNVDYLRQAAVFTAEKKKETLTSLIPDSLLDLEENMEFSVGALAPAEEVDKRAQALAAVGAPPFKRYLKDKGLEGPKRRACNTLQLNIGLYCNQACSHCHVESSPLRKEMMTDDVVDRCLHLLRTSHSVQVLDITGGAPELNSGFKRLVQGAAELRDSGLRPELRIIDRCNLTVLLEPGQEELPDFLAKYGVDVIASLPSYEPGQTDKQRGRKVFDRSIKGLHILNSRGYGSKTGKLQLDLVFNPPGPFLPPKQELLEAKYKTELCGVHKVDFNRLITITNMPVKRYFDYLRKKGSLEGYMDLLVRNFNKETIGNVMCTDTVNVGWDGRIFDCDFNQQLELGLGKDQRLSVFDLDSLDDKRLTEASIRTAAHCFGCTAAQGSS</sequence>
<evidence type="ECO:0000256" key="2">
    <source>
        <dbReference type="ARBA" id="ARBA00022723"/>
    </source>
</evidence>
<dbReference type="AlphaFoldDB" id="A0A813LIG8"/>
<keyword evidence="5" id="KW-1133">Transmembrane helix</keyword>
<dbReference type="Proteomes" id="UP000626109">
    <property type="component" value="Unassembled WGS sequence"/>
</dbReference>
<protein>
    <recommendedName>
        <fullName evidence="10">Radical SAM core domain-containing protein</fullName>
    </recommendedName>
</protein>
<evidence type="ECO:0008006" key="10">
    <source>
        <dbReference type="Google" id="ProtNLM"/>
    </source>
</evidence>
<dbReference type="InterPro" id="IPR026351">
    <property type="entry name" value="rSAM_ArsS-like"/>
</dbReference>
<keyword evidence="5" id="KW-0812">Transmembrane</keyword>
<proteinExistence type="predicted"/>
<feature type="non-terminal residue" evidence="8">
    <location>
        <position position="1"/>
    </location>
</feature>
<keyword evidence="2" id="KW-0479">Metal-binding</keyword>